<reference evidence="2 3" key="1">
    <citation type="submission" date="2020-10" db="EMBL/GenBank/DDBJ databases">
        <title>The Coptis chinensis genome and diversification of protoberbering-type alkaloids.</title>
        <authorList>
            <person name="Wang B."/>
            <person name="Shu S."/>
            <person name="Song C."/>
            <person name="Liu Y."/>
        </authorList>
    </citation>
    <scope>NUCLEOTIDE SEQUENCE [LARGE SCALE GENOMIC DNA]</scope>
    <source>
        <strain evidence="2">HL-2020</strain>
        <tissue evidence="2">Leaf</tissue>
    </source>
</reference>
<dbReference type="Pfam" id="PF00646">
    <property type="entry name" value="F-box"/>
    <property type="match status" value="1"/>
</dbReference>
<dbReference type="InterPro" id="IPR036047">
    <property type="entry name" value="F-box-like_dom_sf"/>
</dbReference>
<keyword evidence="3" id="KW-1185">Reference proteome</keyword>
<dbReference type="GO" id="GO:0043161">
    <property type="term" value="P:proteasome-mediated ubiquitin-dependent protein catabolic process"/>
    <property type="evidence" value="ECO:0007669"/>
    <property type="project" value="TreeGrafter"/>
</dbReference>
<sequence length="372" mass="41611">MEKGERAQRGEENTTIDINGDLLEAILSHLPLIHLLAAYHVSQNWRYAVQSSLSNPSRIKPWLIAYVQNSRNPSMVTTCAYDPESRVWIDIPRTTMPLRYSPILSSHSNLIYMHTPSKLAFSVDPLSSTWHEVDGPKVWRSDPIVALIGSHVVIAGGSHDFELDPLAVEIYDARARTWKTCQPMPDILKVCAATTWLSVAASDLKMYLIEKNSATFCSFDPNTRTWGDTLELRPNGSIFFSLIAFSKNRLVLIGLTGDMENVESLRIWEVNSETFDCNEIGKMPSIMLGGLIDPCSSPSSINISMADNLVYVYNLSNLKVIVYCELSDCSCNWGSIQNSAITDQNQLHRFTFTCSKVGIHDLLKAFGSGKRR</sequence>
<dbReference type="SUPFAM" id="SSF117281">
    <property type="entry name" value="Kelch motif"/>
    <property type="match status" value="1"/>
</dbReference>
<dbReference type="PANTHER" id="PTHR24414:SF44">
    <property type="entry name" value="F-BOX DOMAIN-CONTAINING PROTEIN"/>
    <property type="match status" value="1"/>
</dbReference>
<name>A0A835M9G0_9MAGN</name>
<dbReference type="OrthoDB" id="617191at2759"/>
<dbReference type="SUPFAM" id="SSF81383">
    <property type="entry name" value="F-box domain"/>
    <property type="match status" value="1"/>
</dbReference>
<accession>A0A835M9G0</accession>
<proteinExistence type="predicted"/>
<organism evidence="2 3">
    <name type="scientific">Coptis chinensis</name>
    <dbReference type="NCBI Taxonomy" id="261450"/>
    <lineage>
        <taxon>Eukaryota</taxon>
        <taxon>Viridiplantae</taxon>
        <taxon>Streptophyta</taxon>
        <taxon>Embryophyta</taxon>
        <taxon>Tracheophyta</taxon>
        <taxon>Spermatophyta</taxon>
        <taxon>Magnoliopsida</taxon>
        <taxon>Ranunculales</taxon>
        <taxon>Ranunculaceae</taxon>
        <taxon>Coptidoideae</taxon>
        <taxon>Coptis</taxon>
    </lineage>
</organism>
<dbReference type="Proteomes" id="UP000631114">
    <property type="component" value="Unassembled WGS sequence"/>
</dbReference>
<dbReference type="PANTHER" id="PTHR24414">
    <property type="entry name" value="F-BOX/KELCH-REPEAT PROTEIN SKIP4"/>
    <property type="match status" value="1"/>
</dbReference>
<gene>
    <name evidence="2" type="ORF">IFM89_011631</name>
</gene>
<comment type="caution">
    <text evidence="2">The sequence shown here is derived from an EMBL/GenBank/DDBJ whole genome shotgun (WGS) entry which is preliminary data.</text>
</comment>
<evidence type="ECO:0000259" key="1">
    <source>
        <dbReference type="Pfam" id="PF00646"/>
    </source>
</evidence>
<dbReference type="AlphaFoldDB" id="A0A835M9G0"/>
<dbReference type="InterPro" id="IPR015915">
    <property type="entry name" value="Kelch-typ_b-propeller"/>
</dbReference>
<evidence type="ECO:0000313" key="3">
    <source>
        <dbReference type="Proteomes" id="UP000631114"/>
    </source>
</evidence>
<dbReference type="GO" id="GO:0005634">
    <property type="term" value="C:nucleus"/>
    <property type="evidence" value="ECO:0007669"/>
    <property type="project" value="TreeGrafter"/>
</dbReference>
<dbReference type="GO" id="GO:0005829">
    <property type="term" value="C:cytosol"/>
    <property type="evidence" value="ECO:0007669"/>
    <property type="project" value="TreeGrafter"/>
</dbReference>
<feature type="domain" description="F-box" evidence="1">
    <location>
        <begin position="21"/>
        <end position="52"/>
    </location>
</feature>
<evidence type="ECO:0000313" key="2">
    <source>
        <dbReference type="EMBL" id="KAF9624518.1"/>
    </source>
</evidence>
<dbReference type="InterPro" id="IPR001810">
    <property type="entry name" value="F-box_dom"/>
</dbReference>
<dbReference type="Gene3D" id="2.120.10.80">
    <property type="entry name" value="Kelch-type beta propeller"/>
    <property type="match status" value="1"/>
</dbReference>
<dbReference type="InterPro" id="IPR050354">
    <property type="entry name" value="F-box/kelch-repeat_ARATH"/>
</dbReference>
<dbReference type="EMBL" id="JADFTS010000001">
    <property type="protein sequence ID" value="KAF9624518.1"/>
    <property type="molecule type" value="Genomic_DNA"/>
</dbReference>
<protein>
    <recommendedName>
        <fullName evidence="1">F-box domain-containing protein</fullName>
    </recommendedName>
</protein>